<keyword evidence="2" id="KW-1185">Reference proteome</keyword>
<organism evidence="1 2">
    <name type="scientific">Frankliniella fusca</name>
    <dbReference type="NCBI Taxonomy" id="407009"/>
    <lineage>
        <taxon>Eukaryota</taxon>
        <taxon>Metazoa</taxon>
        <taxon>Ecdysozoa</taxon>
        <taxon>Arthropoda</taxon>
        <taxon>Hexapoda</taxon>
        <taxon>Insecta</taxon>
        <taxon>Pterygota</taxon>
        <taxon>Neoptera</taxon>
        <taxon>Paraneoptera</taxon>
        <taxon>Thysanoptera</taxon>
        <taxon>Terebrantia</taxon>
        <taxon>Thripoidea</taxon>
        <taxon>Thripidae</taxon>
        <taxon>Frankliniella</taxon>
    </lineage>
</organism>
<comment type="caution">
    <text evidence="1">The sequence shown here is derived from an EMBL/GenBank/DDBJ whole genome shotgun (WGS) entry which is preliminary data.</text>
</comment>
<evidence type="ECO:0000313" key="2">
    <source>
        <dbReference type="Proteomes" id="UP001219518"/>
    </source>
</evidence>
<protein>
    <submittedName>
        <fullName evidence="1">Toll-like receptor 2</fullName>
    </submittedName>
</protein>
<reference evidence="1" key="1">
    <citation type="submission" date="2021-07" db="EMBL/GenBank/DDBJ databases">
        <authorList>
            <person name="Catto M.A."/>
            <person name="Jacobson A."/>
            <person name="Kennedy G."/>
            <person name="Labadie P."/>
            <person name="Hunt B.G."/>
            <person name="Srinivasan R."/>
        </authorList>
    </citation>
    <scope>NUCLEOTIDE SEQUENCE</scope>
    <source>
        <strain evidence="1">PL_HMW_Pooled</strain>
        <tissue evidence="1">Head</tissue>
    </source>
</reference>
<proteinExistence type="predicted"/>
<gene>
    <name evidence="1" type="ORF">KUF71_023613</name>
</gene>
<dbReference type="EMBL" id="JAHWGI010000360">
    <property type="protein sequence ID" value="KAK3914200.1"/>
    <property type="molecule type" value="Genomic_DNA"/>
</dbReference>
<keyword evidence="1" id="KW-0675">Receptor</keyword>
<accession>A0AAE1H3D6</accession>
<reference evidence="1" key="2">
    <citation type="journal article" date="2023" name="BMC Genomics">
        <title>Pest status, molecular evolution, and epigenetic factors derived from the genome assembly of Frankliniella fusca, a thysanopteran phytovirus vector.</title>
        <authorList>
            <person name="Catto M.A."/>
            <person name="Labadie P.E."/>
            <person name="Jacobson A.L."/>
            <person name="Kennedy G.G."/>
            <person name="Srinivasan R."/>
            <person name="Hunt B.G."/>
        </authorList>
    </citation>
    <scope>NUCLEOTIDE SEQUENCE</scope>
    <source>
        <strain evidence="1">PL_HMW_Pooled</strain>
    </source>
</reference>
<dbReference type="Proteomes" id="UP001219518">
    <property type="component" value="Unassembled WGS sequence"/>
</dbReference>
<dbReference type="AlphaFoldDB" id="A0AAE1H3D6"/>
<sequence>MVSNLSDNITLKYLSIQVGQVKDRRCSIILRTRRLKTIRKFLKMMFVRGNQTHVKLFTNLFKSFHTSPKWYHQH</sequence>
<name>A0AAE1H3D6_9NEOP</name>
<evidence type="ECO:0000313" key="1">
    <source>
        <dbReference type="EMBL" id="KAK3914200.1"/>
    </source>
</evidence>